<proteinExistence type="predicted"/>
<evidence type="ECO:0000313" key="2">
    <source>
        <dbReference type="EMBL" id="AIE86117.1"/>
    </source>
</evidence>
<sequence length="248" mass="26990">MKPLSIQLYTCRNVIADRGLPAVLKEISDIGYRGVEGGAGNGLSEAEFRSIVEDLGMVVSSTWGDVGTVEGAEKLVESCHALGTTYAAGGFWVEAFETRESIEKTAVTLNETLPILSNAGITFGLHNHWMEFECRDGVLVMDHLVRLVPNLKLELDIYWSSNFMANKPEEMVARYADRVALMHVKDGPQIKGEPMTAVGHGTVDVRACIEAANPAWLVVELDEYDGDMMDAVRDSHAYLTGNGLAAGK</sequence>
<dbReference type="SUPFAM" id="SSF51658">
    <property type="entry name" value="Xylose isomerase-like"/>
    <property type="match status" value="1"/>
</dbReference>
<name>A0A068NS13_FIMGI</name>
<dbReference type="InterPro" id="IPR050312">
    <property type="entry name" value="IolE/XylAMocC-like"/>
</dbReference>
<dbReference type="InterPro" id="IPR036237">
    <property type="entry name" value="Xyl_isomerase-like_sf"/>
</dbReference>
<dbReference type="HOGENOM" id="CLU_059523_1_2_0"/>
<dbReference type="eggNOG" id="COG1082">
    <property type="taxonomic scope" value="Bacteria"/>
</dbReference>
<dbReference type="AlphaFoldDB" id="A0A068NS13"/>
<keyword evidence="3" id="KW-1185">Reference proteome</keyword>
<dbReference type="Gene3D" id="3.20.20.150">
    <property type="entry name" value="Divalent-metal-dependent TIM barrel enzymes"/>
    <property type="match status" value="1"/>
</dbReference>
<gene>
    <name evidence="2" type="ORF">OP10G_2749</name>
</gene>
<evidence type="ECO:0000313" key="3">
    <source>
        <dbReference type="Proteomes" id="UP000027982"/>
    </source>
</evidence>
<dbReference type="GO" id="GO:0016853">
    <property type="term" value="F:isomerase activity"/>
    <property type="evidence" value="ECO:0007669"/>
    <property type="project" value="UniProtKB-KW"/>
</dbReference>
<dbReference type="InterPro" id="IPR013022">
    <property type="entry name" value="Xyl_isomerase-like_TIM-brl"/>
</dbReference>
<dbReference type="STRING" id="661478.OP10G_2749"/>
<dbReference type="PANTHER" id="PTHR12110">
    <property type="entry name" value="HYDROXYPYRUVATE ISOMERASE"/>
    <property type="match status" value="1"/>
</dbReference>
<accession>A0A068NS13</accession>
<dbReference type="PANTHER" id="PTHR12110:SF41">
    <property type="entry name" value="INOSOSE DEHYDRATASE"/>
    <property type="match status" value="1"/>
</dbReference>
<keyword evidence="2" id="KW-0413">Isomerase</keyword>
<protein>
    <submittedName>
        <fullName evidence="2">Xylose isomerase domain protein TIM barrel</fullName>
    </submittedName>
</protein>
<evidence type="ECO:0000259" key="1">
    <source>
        <dbReference type="Pfam" id="PF01261"/>
    </source>
</evidence>
<dbReference type="KEGG" id="fgi:OP10G_2749"/>
<dbReference type="EMBL" id="CP007139">
    <property type="protein sequence ID" value="AIE86117.1"/>
    <property type="molecule type" value="Genomic_DNA"/>
</dbReference>
<dbReference type="OrthoDB" id="9779184at2"/>
<dbReference type="Pfam" id="PF01261">
    <property type="entry name" value="AP_endonuc_2"/>
    <property type="match status" value="1"/>
</dbReference>
<feature type="domain" description="Xylose isomerase-like TIM barrel" evidence="1">
    <location>
        <begin position="25"/>
        <end position="227"/>
    </location>
</feature>
<dbReference type="Proteomes" id="UP000027982">
    <property type="component" value="Chromosome"/>
</dbReference>
<dbReference type="RefSeq" id="WP_025225339.1">
    <property type="nucleotide sequence ID" value="NZ_CP007139.1"/>
</dbReference>
<organism evidence="2 3">
    <name type="scientific">Fimbriimonas ginsengisoli Gsoil 348</name>
    <dbReference type="NCBI Taxonomy" id="661478"/>
    <lineage>
        <taxon>Bacteria</taxon>
        <taxon>Bacillati</taxon>
        <taxon>Armatimonadota</taxon>
        <taxon>Fimbriimonadia</taxon>
        <taxon>Fimbriimonadales</taxon>
        <taxon>Fimbriimonadaceae</taxon>
        <taxon>Fimbriimonas</taxon>
    </lineage>
</organism>
<reference evidence="2 3" key="1">
    <citation type="journal article" date="2014" name="PLoS ONE">
        <title>The first complete genome sequence of the class fimbriimonadia in the phylum armatimonadetes.</title>
        <authorList>
            <person name="Hu Z.Y."/>
            <person name="Wang Y.Z."/>
            <person name="Im W.T."/>
            <person name="Wang S.Y."/>
            <person name="Zhao G.P."/>
            <person name="Zheng H.J."/>
            <person name="Quan Z.X."/>
        </authorList>
    </citation>
    <scope>NUCLEOTIDE SEQUENCE [LARGE SCALE GENOMIC DNA]</scope>
    <source>
        <strain evidence="2">Gsoil 348</strain>
    </source>
</reference>